<accession>A0AAN6RDQ1</accession>
<keyword evidence="4" id="KW-1185">Reference proteome</keyword>
<name>A0AAN6RDQ1_9PLEO</name>
<sequence>MCMYLMYLLGIVPSRASLLAVRPLQSSTSSLFHHTPHPEPPKTHEITRPRSYNIYVLSEALRDEEDSSSHVDLEKPEGSGITKTTAMVFENVPKGAKNCRIMWRSAARNDRSVFFVEGQGQAWVRQLNGFPTKPERVTFDGLKKYQDPEAEWSAGLDFTGWPESPGTHNGPYVNCAERIGIELKGSDQGEALNQVYIVLTDTDGIYLTYEL</sequence>
<protein>
    <submittedName>
        <fullName evidence="3">Uncharacterized protein</fullName>
    </submittedName>
</protein>
<feature type="compositionally biased region" description="Basic and acidic residues" evidence="1">
    <location>
        <begin position="36"/>
        <end position="48"/>
    </location>
</feature>
<dbReference type="EMBL" id="WVTA01000011">
    <property type="protein sequence ID" value="KAK3203359.1"/>
    <property type="molecule type" value="Genomic_DNA"/>
</dbReference>
<evidence type="ECO:0000256" key="2">
    <source>
        <dbReference type="SAM" id="SignalP"/>
    </source>
</evidence>
<keyword evidence="2" id="KW-0732">Signal</keyword>
<dbReference type="Proteomes" id="UP001280581">
    <property type="component" value="Unassembled WGS sequence"/>
</dbReference>
<feature type="region of interest" description="Disordered" evidence="1">
    <location>
        <begin position="29"/>
        <end position="48"/>
    </location>
</feature>
<proteinExistence type="predicted"/>
<evidence type="ECO:0000313" key="4">
    <source>
        <dbReference type="Proteomes" id="UP001280581"/>
    </source>
</evidence>
<evidence type="ECO:0000313" key="3">
    <source>
        <dbReference type="EMBL" id="KAK3203359.1"/>
    </source>
</evidence>
<organism evidence="3 4">
    <name type="scientific">Pseudopithomyces chartarum</name>
    <dbReference type="NCBI Taxonomy" id="1892770"/>
    <lineage>
        <taxon>Eukaryota</taxon>
        <taxon>Fungi</taxon>
        <taxon>Dikarya</taxon>
        <taxon>Ascomycota</taxon>
        <taxon>Pezizomycotina</taxon>
        <taxon>Dothideomycetes</taxon>
        <taxon>Pleosporomycetidae</taxon>
        <taxon>Pleosporales</taxon>
        <taxon>Massarineae</taxon>
        <taxon>Didymosphaeriaceae</taxon>
        <taxon>Pseudopithomyces</taxon>
    </lineage>
</organism>
<evidence type="ECO:0000256" key="1">
    <source>
        <dbReference type="SAM" id="MobiDB-lite"/>
    </source>
</evidence>
<gene>
    <name evidence="3" type="ORF">GRF29_112g1011329</name>
</gene>
<reference evidence="3 4" key="1">
    <citation type="submission" date="2021-02" db="EMBL/GenBank/DDBJ databases">
        <title>Genome assembly of Pseudopithomyces chartarum.</title>
        <authorList>
            <person name="Jauregui R."/>
            <person name="Singh J."/>
            <person name="Voisey C."/>
        </authorList>
    </citation>
    <scope>NUCLEOTIDE SEQUENCE [LARGE SCALE GENOMIC DNA]</scope>
    <source>
        <strain evidence="3 4">AGR01</strain>
    </source>
</reference>
<feature type="chain" id="PRO_5042868772" evidence="2">
    <location>
        <begin position="17"/>
        <end position="211"/>
    </location>
</feature>
<feature type="signal peptide" evidence="2">
    <location>
        <begin position="1"/>
        <end position="16"/>
    </location>
</feature>
<dbReference type="AlphaFoldDB" id="A0AAN6RDQ1"/>
<comment type="caution">
    <text evidence="3">The sequence shown here is derived from an EMBL/GenBank/DDBJ whole genome shotgun (WGS) entry which is preliminary data.</text>
</comment>